<comment type="caution">
    <text evidence="1">The sequence shown here is derived from an EMBL/GenBank/DDBJ whole genome shotgun (WGS) entry which is preliminary data.</text>
</comment>
<reference evidence="1 2" key="1">
    <citation type="journal article" date="2019" name="Commun. Biol.">
        <title>The bagworm genome reveals a unique fibroin gene that provides high tensile strength.</title>
        <authorList>
            <person name="Kono N."/>
            <person name="Nakamura H."/>
            <person name="Ohtoshi R."/>
            <person name="Tomita M."/>
            <person name="Numata K."/>
            <person name="Arakawa K."/>
        </authorList>
    </citation>
    <scope>NUCLEOTIDE SEQUENCE [LARGE SCALE GENOMIC DNA]</scope>
</reference>
<dbReference type="Proteomes" id="UP000299102">
    <property type="component" value="Unassembled WGS sequence"/>
</dbReference>
<gene>
    <name evidence="1" type="ORF">EVAR_65286_1</name>
</gene>
<keyword evidence="2" id="KW-1185">Reference proteome</keyword>
<evidence type="ECO:0000313" key="2">
    <source>
        <dbReference type="Proteomes" id="UP000299102"/>
    </source>
</evidence>
<proteinExistence type="predicted"/>
<sequence>MPGRQTASRCHAVMPHYAAALDSPVCVRAYVIHFHTSLLTRTKLHRRPSERVPPPHAAPRRRDIGRRAVRLVIPEETNVQVGRSRHNSRHPNYQRACLHTAFLQGKPDCWRGDACRGDGSPRYTMVVSLRLAAKTIDDWDLRSILSQCFLRQINAGRREPQKWHLKINSEV</sequence>
<protein>
    <submittedName>
        <fullName evidence="1">Uncharacterized protein</fullName>
    </submittedName>
</protein>
<name>A0A4C1ZQ02_EUMVA</name>
<accession>A0A4C1ZQ02</accession>
<dbReference type="EMBL" id="BGZK01001990">
    <property type="protein sequence ID" value="GBP89303.1"/>
    <property type="molecule type" value="Genomic_DNA"/>
</dbReference>
<organism evidence="1 2">
    <name type="scientific">Eumeta variegata</name>
    <name type="common">Bagworm moth</name>
    <name type="synonym">Eumeta japonica</name>
    <dbReference type="NCBI Taxonomy" id="151549"/>
    <lineage>
        <taxon>Eukaryota</taxon>
        <taxon>Metazoa</taxon>
        <taxon>Ecdysozoa</taxon>
        <taxon>Arthropoda</taxon>
        <taxon>Hexapoda</taxon>
        <taxon>Insecta</taxon>
        <taxon>Pterygota</taxon>
        <taxon>Neoptera</taxon>
        <taxon>Endopterygota</taxon>
        <taxon>Lepidoptera</taxon>
        <taxon>Glossata</taxon>
        <taxon>Ditrysia</taxon>
        <taxon>Tineoidea</taxon>
        <taxon>Psychidae</taxon>
        <taxon>Oiketicinae</taxon>
        <taxon>Eumeta</taxon>
    </lineage>
</organism>
<evidence type="ECO:0000313" key="1">
    <source>
        <dbReference type="EMBL" id="GBP89303.1"/>
    </source>
</evidence>
<dbReference type="AlphaFoldDB" id="A0A4C1ZQ02"/>